<evidence type="ECO:0000256" key="5">
    <source>
        <dbReference type="SAM" id="MobiDB-lite"/>
    </source>
</evidence>
<dbReference type="PANTHER" id="PTHR22761:SF10">
    <property type="entry name" value="GH13992P"/>
    <property type="match status" value="1"/>
</dbReference>
<feature type="region of interest" description="Disordered" evidence="5">
    <location>
        <begin position="182"/>
        <end position="212"/>
    </location>
</feature>
<evidence type="ECO:0000256" key="4">
    <source>
        <dbReference type="SAM" id="Coils"/>
    </source>
</evidence>
<gene>
    <name evidence="6" type="ORF">BpHYR1_008215</name>
</gene>
<keyword evidence="7" id="KW-1185">Reference proteome</keyword>
<dbReference type="Gene3D" id="1.10.287.1060">
    <property type="entry name" value="ESAT-6-like"/>
    <property type="match status" value="1"/>
</dbReference>
<feature type="region of interest" description="Disordered" evidence="5">
    <location>
        <begin position="1"/>
        <end position="21"/>
    </location>
</feature>
<comment type="similarity">
    <text evidence="2">Belongs to the SNF7 family.</text>
</comment>
<feature type="compositionally biased region" description="Polar residues" evidence="5">
    <location>
        <begin position="197"/>
        <end position="211"/>
    </location>
</feature>
<protein>
    <submittedName>
        <fullName evidence="6">Charged multivesicular body 4b</fullName>
    </submittedName>
</protein>
<dbReference type="GO" id="GO:0000815">
    <property type="term" value="C:ESCRT III complex"/>
    <property type="evidence" value="ECO:0007669"/>
    <property type="project" value="TreeGrafter"/>
</dbReference>
<dbReference type="PANTHER" id="PTHR22761">
    <property type="entry name" value="CHARGED MULTIVESICULAR BODY PROTEIN"/>
    <property type="match status" value="1"/>
</dbReference>
<evidence type="ECO:0000256" key="3">
    <source>
        <dbReference type="ARBA" id="ARBA00022753"/>
    </source>
</evidence>
<dbReference type="EMBL" id="REGN01010902">
    <property type="protein sequence ID" value="RMZ98221.1"/>
    <property type="molecule type" value="Genomic_DNA"/>
</dbReference>
<dbReference type="Pfam" id="PF03357">
    <property type="entry name" value="Snf7"/>
    <property type="match status" value="1"/>
</dbReference>
<dbReference type="GO" id="GO:0009898">
    <property type="term" value="C:cytoplasmic side of plasma membrane"/>
    <property type="evidence" value="ECO:0007669"/>
    <property type="project" value="TreeGrafter"/>
</dbReference>
<comment type="caution">
    <text evidence="6">The sequence shown here is derived from an EMBL/GenBank/DDBJ whole genome shotgun (WGS) entry which is preliminary data.</text>
</comment>
<evidence type="ECO:0000313" key="6">
    <source>
        <dbReference type="EMBL" id="RMZ98221.1"/>
    </source>
</evidence>
<dbReference type="OrthoDB" id="5592979at2759"/>
<keyword evidence="4" id="KW-0175">Coiled coil</keyword>
<dbReference type="InterPro" id="IPR005024">
    <property type="entry name" value="Snf7_fam"/>
</dbReference>
<evidence type="ECO:0000256" key="1">
    <source>
        <dbReference type="ARBA" id="ARBA00004177"/>
    </source>
</evidence>
<name>A0A3M7PGI7_BRAPC</name>
<sequence length="226" mass="25165">MSMFAKIFGSKQNSGKAPSPQEAIQKLLEIEDLLRKRQEVLEKKIEDELKTAKANGVKNKRIALQALKRKKRYEQQLNQIDGTLTTLEYQRESLENANTNTEVLKTMGIAAKAFKSAHLELDVDKVQDLKDDIAEQQEIANEISNVISSPIGLDAQIDDDELLQELEELEQETLDDQLLNIPPAATDTLPSVPVSEPSFSASTGKQTSSKISAEEAELNELMNWAS</sequence>
<accession>A0A3M7PGI7</accession>
<proteinExistence type="inferred from homology"/>
<reference evidence="6 7" key="1">
    <citation type="journal article" date="2018" name="Sci. Rep.">
        <title>Genomic signatures of local adaptation to the degree of environmental predictability in rotifers.</title>
        <authorList>
            <person name="Franch-Gras L."/>
            <person name="Hahn C."/>
            <person name="Garcia-Roger E.M."/>
            <person name="Carmona M.J."/>
            <person name="Serra M."/>
            <person name="Gomez A."/>
        </authorList>
    </citation>
    <scope>NUCLEOTIDE SEQUENCE [LARGE SCALE GENOMIC DNA]</scope>
    <source>
        <strain evidence="6">HYR1</strain>
    </source>
</reference>
<dbReference type="GO" id="GO:0032511">
    <property type="term" value="P:late endosome to vacuole transport via multivesicular body sorting pathway"/>
    <property type="evidence" value="ECO:0007669"/>
    <property type="project" value="TreeGrafter"/>
</dbReference>
<comment type="subcellular location">
    <subcellularLocation>
        <location evidence="1">Endosome</location>
    </subcellularLocation>
</comment>
<dbReference type="Proteomes" id="UP000276133">
    <property type="component" value="Unassembled WGS sequence"/>
</dbReference>
<keyword evidence="3" id="KW-0967">Endosome</keyword>
<dbReference type="Gene3D" id="6.10.250.1710">
    <property type="match status" value="1"/>
</dbReference>
<organism evidence="6 7">
    <name type="scientific">Brachionus plicatilis</name>
    <name type="common">Marine rotifer</name>
    <name type="synonym">Brachionus muelleri</name>
    <dbReference type="NCBI Taxonomy" id="10195"/>
    <lineage>
        <taxon>Eukaryota</taxon>
        <taxon>Metazoa</taxon>
        <taxon>Spiralia</taxon>
        <taxon>Gnathifera</taxon>
        <taxon>Rotifera</taxon>
        <taxon>Eurotatoria</taxon>
        <taxon>Monogononta</taxon>
        <taxon>Pseudotrocha</taxon>
        <taxon>Ploima</taxon>
        <taxon>Brachionidae</taxon>
        <taxon>Brachionus</taxon>
    </lineage>
</organism>
<dbReference type="GO" id="GO:0006900">
    <property type="term" value="P:vesicle budding from membrane"/>
    <property type="evidence" value="ECO:0007669"/>
    <property type="project" value="TreeGrafter"/>
</dbReference>
<evidence type="ECO:0000313" key="7">
    <source>
        <dbReference type="Proteomes" id="UP000276133"/>
    </source>
</evidence>
<dbReference type="GO" id="GO:0005771">
    <property type="term" value="C:multivesicular body"/>
    <property type="evidence" value="ECO:0007669"/>
    <property type="project" value="TreeGrafter"/>
</dbReference>
<dbReference type="STRING" id="10195.A0A3M7PGI7"/>
<dbReference type="AlphaFoldDB" id="A0A3M7PGI7"/>
<feature type="coiled-coil region" evidence="4">
    <location>
        <begin position="126"/>
        <end position="172"/>
    </location>
</feature>
<evidence type="ECO:0000256" key="2">
    <source>
        <dbReference type="ARBA" id="ARBA00006190"/>
    </source>
</evidence>